<organism evidence="3 4">
    <name type="scientific">Nephila pilipes</name>
    <name type="common">Giant wood spider</name>
    <name type="synonym">Nephila maculata</name>
    <dbReference type="NCBI Taxonomy" id="299642"/>
    <lineage>
        <taxon>Eukaryota</taxon>
        <taxon>Metazoa</taxon>
        <taxon>Ecdysozoa</taxon>
        <taxon>Arthropoda</taxon>
        <taxon>Chelicerata</taxon>
        <taxon>Arachnida</taxon>
        <taxon>Araneae</taxon>
        <taxon>Araneomorphae</taxon>
        <taxon>Entelegynae</taxon>
        <taxon>Araneoidea</taxon>
        <taxon>Nephilidae</taxon>
        <taxon>Nephila</taxon>
    </lineage>
</organism>
<dbReference type="OrthoDB" id="9994380at2759"/>
<dbReference type="Gene3D" id="2.30.29.30">
    <property type="entry name" value="Pleckstrin-homology domain (PH domain)/Phosphotyrosine-binding domain (PTB)"/>
    <property type="match status" value="1"/>
</dbReference>
<feature type="compositionally biased region" description="Basic and acidic residues" evidence="1">
    <location>
        <begin position="387"/>
        <end position="397"/>
    </location>
</feature>
<dbReference type="InterPro" id="IPR006020">
    <property type="entry name" value="PTB/PI_dom"/>
</dbReference>
<comment type="caution">
    <text evidence="3">The sequence shown here is derived from an EMBL/GenBank/DDBJ whole genome shotgun (WGS) entry which is preliminary data.</text>
</comment>
<protein>
    <submittedName>
        <fullName evidence="3">PID domain-containing protein</fullName>
    </submittedName>
</protein>
<dbReference type="Proteomes" id="UP000887013">
    <property type="component" value="Unassembled WGS sequence"/>
</dbReference>
<dbReference type="AlphaFoldDB" id="A0A8X6IQP0"/>
<feature type="region of interest" description="Disordered" evidence="1">
    <location>
        <begin position="600"/>
        <end position="656"/>
    </location>
</feature>
<feature type="domain" description="PID" evidence="2">
    <location>
        <begin position="82"/>
        <end position="223"/>
    </location>
</feature>
<feature type="region of interest" description="Disordered" evidence="1">
    <location>
        <begin position="533"/>
        <end position="573"/>
    </location>
</feature>
<evidence type="ECO:0000313" key="3">
    <source>
        <dbReference type="EMBL" id="GFS55922.1"/>
    </source>
</evidence>
<dbReference type="PANTHER" id="PTHR41148:SF1">
    <property type="entry name" value="LP09875P"/>
    <property type="match status" value="1"/>
</dbReference>
<evidence type="ECO:0000313" key="4">
    <source>
        <dbReference type="Proteomes" id="UP000887013"/>
    </source>
</evidence>
<feature type="region of interest" description="Disordered" evidence="1">
    <location>
        <begin position="670"/>
        <end position="700"/>
    </location>
</feature>
<feature type="compositionally biased region" description="Basic and acidic residues" evidence="1">
    <location>
        <begin position="246"/>
        <end position="270"/>
    </location>
</feature>
<reference evidence="3" key="1">
    <citation type="submission" date="2020-08" db="EMBL/GenBank/DDBJ databases">
        <title>Multicomponent nature underlies the extraordinary mechanical properties of spider dragline silk.</title>
        <authorList>
            <person name="Kono N."/>
            <person name="Nakamura H."/>
            <person name="Mori M."/>
            <person name="Yoshida Y."/>
            <person name="Ohtoshi R."/>
            <person name="Malay A.D."/>
            <person name="Moran D.A.P."/>
            <person name="Tomita M."/>
            <person name="Numata K."/>
            <person name="Arakawa K."/>
        </authorList>
    </citation>
    <scope>NUCLEOTIDE SEQUENCE</scope>
</reference>
<name>A0A8X6IQP0_NEPPI</name>
<sequence length="725" mass="83223">MLFAQFGTEQPLPVKQQLDEQPVSELQELETRKRGLAASSVFCLWVFRGPTEMRLYFHSKDSLKEKEYTPKMAFRGGKRKDVKKQSYYLWFLGAKESKGLRGEEYIRPVLRHLVDKERELEPMKVTLQVSTKGIKIIQNVPRKNNKGKTEQIKHFIPHHAITCVMQESKPNDDVVCCILLIYNPLTKCPVHVHAYRCDSVETASTLRSQLQILIDRPENQKKFREIENRLAAKGLLPSRCLNSDGRSTRTDGSDRTEDSSGGSSEREVGVRKEHIASLYDSLAAELRERLTNRNSCPILLPPKDYDTVSRRQGKLDGIDSRRSTNYNLVGLTKTPSPLIHQTSGGKSPSKNQDATSAKSSGGKSSNKSSSGIGSDEALSSAIQEVSSHPDFESKEIDPDTSSDDEEDWPDASGLNDDDEEDEEEVIPSYEWRRPPRYAPAPGAPRDRRSRSSPDDEDDHRISRVHRGVRGIVDKFERRAVSPTPVSQELQHHNRTPVKMAASPRRSENPMPEPEHMKHFDVVYRRYSNPLEKKIQRESRPVSYPTAIIDPVSPRPSKSRPGLEPPGDHRTKYMDIMPRQNFVDRPPQDIMDERINPIQRYPANYDRYADRHSPSHIPSREREFRDSRPLSSSPVGVRQFRSPERQSSPHDMYSRQRQISATDIRQERAFPSRFVEPYPSARPTYLPPPNEERRRSGYFDLPVDPRDYRHSFVESPFRRLPLNTQY</sequence>
<feature type="compositionally biased region" description="Basic and acidic residues" evidence="1">
    <location>
        <begin position="303"/>
        <end position="322"/>
    </location>
</feature>
<gene>
    <name evidence="3" type="primary">X975_01277</name>
    <name evidence="3" type="ORF">NPIL_507361</name>
</gene>
<dbReference type="InterPro" id="IPR011993">
    <property type="entry name" value="PH-like_dom_sf"/>
</dbReference>
<feature type="compositionally biased region" description="Basic and acidic residues" evidence="1">
    <location>
        <begin position="606"/>
        <end position="627"/>
    </location>
</feature>
<feature type="compositionally biased region" description="Basic and acidic residues" evidence="1">
    <location>
        <begin position="504"/>
        <end position="518"/>
    </location>
</feature>
<dbReference type="SMART" id="SM00462">
    <property type="entry name" value="PTB"/>
    <property type="match status" value="1"/>
</dbReference>
<feature type="compositionally biased region" description="Basic and acidic residues" evidence="1">
    <location>
        <begin position="689"/>
        <end position="700"/>
    </location>
</feature>
<feature type="region of interest" description="Disordered" evidence="1">
    <location>
        <begin position="295"/>
        <end position="518"/>
    </location>
</feature>
<feature type="region of interest" description="Disordered" evidence="1">
    <location>
        <begin position="241"/>
        <end position="270"/>
    </location>
</feature>
<keyword evidence="4" id="KW-1185">Reference proteome</keyword>
<feature type="compositionally biased region" description="Acidic residues" evidence="1">
    <location>
        <begin position="398"/>
        <end position="425"/>
    </location>
</feature>
<dbReference type="EMBL" id="BMAW01092618">
    <property type="protein sequence ID" value="GFS55922.1"/>
    <property type="molecule type" value="Genomic_DNA"/>
</dbReference>
<dbReference type="SUPFAM" id="SSF50729">
    <property type="entry name" value="PH domain-like"/>
    <property type="match status" value="1"/>
</dbReference>
<evidence type="ECO:0000259" key="2">
    <source>
        <dbReference type="SMART" id="SM00462"/>
    </source>
</evidence>
<evidence type="ECO:0000256" key="1">
    <source>
        <dbReference type="SAM" id="MobiDB-lite"/>
    </source>
</evidence>
<feature type="compositionally biased region" description="Polar residues" evidence="1">
    <location>
        <begin position="323"/>
        <end position="355"/>
    </location>
</feature>
<proteinExistence type="predicted"/>
<feature type="compositionally biased region" description="Basic and acidic residues" evidence="1">
    <location>
        <begin position="444"/>
        <end position="461"/>
    </location>
</feature>
<accession>A0A8X6IQP0</accession>
<feature type="compositionally biased region" description="Basic and acidic residues" evidence="1">
    <location>
        <begin position="640"/>
        <end position="653"/>
    </location>
</feature>
<feature type="compositionally biased region" description="Low complexity" evidence="1">
    <location>
        <begin position="356"/>
        <end position="374"/>
    </location>
</feature>
<dbReference type="PANTHER" id="PTHR41148">
    <property type="entry name" value="LP09875P"/>
    <property type="match status" value="1"/>
</dbReference>